<protein>
    <recommendedName>
        <fullName evidence="5">Secreted protein</fullName>
    </recommendedName>
</protein>
<evidence type="ECO:0008006" key="5">
    <source>
        <dbReference type="Google" id="ProtNLM"/>
    </source>
</evidence>
<dbReference type="OrthoDB" id="78990at2759"/>
<feature type="region of interest" description="Disordered" evidence="1">
    <location>
        <begin position="99"/>
        <end position="126"/>
    </location>
</feature>
<evidence type="ECO:0000256" key="1">
    <source>
        <dbReference type="SAM" id="MobiDB-lite"/>
    </source>
</evidence>
<sequence length="153" mass="15131">MRAPLFLALLAALPALPAMAIDGRQPCDRGVLLEKAGVQTLKACLVAANLTLDMLDAAHAVALCAVPDCVSVVTMASTTTTCPNGQAYAGLCKTTTETPVTVSTSSPTPVATSTSLSPTPAPATTKSVTASSSASAMSVGVTVVGTLGILSLA</sequence>
<name>A0A1V9YFX7_ACHHY</name>
<evidence type="ECO:0000313" key="3">
    <source>
        <dbReference type="EMBL" id="OQR84557.1"/>
    </source>
</evidence>
<dbReference type="EMBL" id="JNBR01001851">
    <property type="protein sequence ID" value="OQR84557.1"/>
    <property type="molecule type" value="Genomic_DNA"/>
</dbReference>
<dbReference type="AlphaFoldDB" id="A0A1V9YFX7"/>
<dbReference type="Proteomes" id="UP000243579">
    <property type="component" value="Unassembled WGS sequence"/>
</dbReference>
<evidence type="ECO:0000256" key="2">
    <source>
        <dbReference type="SAM" id="SignalP"/>
    </source>
</evidence>
<keyword evidence="2" id="KW-0732">Signal</keyword>
<feature type="chain" id="PRO_5011986225" description="Secreted protein" evidence="2">
    <location>
        <begin position="21"/>
        <end position="153"/>
    </location>
</feature>
<comment type="caution">
    <text evidence="3">The sequence shown here is derived from an EMBL/GenBank/DDBJ whole genome shotgun (WGS) entry which is preliminary data.</text>
</comment>
<feature type="signal peptide" evidence="2">
    <location>
        <begin position="1"/>
        <end position="20"/>
    </location>
</feature>
<organism evidence="3 4">
    <name type="scientific">Achlya hypogyna</name>
    <name type="common">Oomycete</name>
    <name type="synonym">Protoachlya hypogyna</name>
    <dbReference type="NCBI Taxonomy" id="1202772"/>
    <lineage>
        <taxon>Eukaryota</taxon>
        <taxon>Sar</taxon>
        <taxon>Stramenopiles</taxon>
        <taxon>Oomycota</taxon>
        <taxon>Saprolegniomycetes</taxon>
        <taxon>Saprolegniales</taxon>
        <taxon>Achlyaceae</taxon>
        <taxon>Achlya</taxon>
    </lineage>
</organism>
<accession>A0A1V9YFX7</accession>
<evidence type="ECO:0000313" key="4">
    <source>
        <dbReference type="Proteomes" id="UP000243579"/>
    </source>
</evidence>
<reference evidence="3 4" key="1">
    <citation type="journal article" date="2014" name="Genome Biol. Evol.">
        <title>The secreted proteins of Achlya hypogyna and Thraustotheca clavata identify the ancestral oomycete secretome and reveal gene acquisitions by horizontal gene transfer.</title>
        <authorList>
            <person name="Misner I."/>
            <person name="Blouin N."/>
            <person name="Leonard G."/>
            <person name="Richards T.A."/>
            <person name="Lane C.E."/>
        </authorList>
    </citation>
    <scope>NUCLEOTIDE SEQUENCE [LARGE SCALE GENOMIC DNA]</scope>
    <source>
        <strain evidence="3 4">ATCC 48635</strain>
    </source>
</reference>
<keyword evidence="4" id="KW-1185">Reference proteome</keyword>
<proteinExistence type="predicted"/>
<gene>
    <name evidence="3" type="ORF">ACHHYP_13257</name>
</gene>